<dbReference type="PANTHER" id="PTHR37984">
    <property type="entry name" value="PROTEIN CBG26694"/>
    <property type="match status" value="1"/>
</dbReference>
<dbReference type="SUPFAM" id="SSF56672">
    <property type="entry name" value="DNA/RNA polymerases"/>
    <property type="match status" value="1"/>
</dbReference>
<keyword evidence="1" id="KW-0808">Transferase</keyword>
<reference evidence="8" key="1">
    <citation type="submission" date="2023-08" db="EMBL/GenBank/DDBJ databases">
        <title>A de novo genome assembly of Solanum verrucosum Schlechtendal, a Mexican diploid species geographically isolated from the other diploid A-genome species in potato relatives.</title>
        <authorList>
            <person name="Hosaka K."/>
        </authorList>
    </citation>
    <scope>NUCLEOTIDE SEQUENCE</scope>
    <source>
        <tissue evidence="8">Young leaves</tissue>
    </source>
</reference>
<evidence type="ECO:0000256" key="2">
    <source>
        <dbReference type="ARBA" id="ARBA00022695"/>
    </source>
</evidence>
<keyword evidence="6" id="KW-0695">RNA-directed DNA polymerase</keyword>
<dbReference type="Proteomes" id="UP001234989">
    <property type="component" value="Chromosome 9"/>
</dbReference>
<dbReference type="GO" id="GO:0004519">
    <property type="term" value="F:endonuclease activity"/>
    <property type="evidence" value="ECO:0007669"/>
    <property type="project" value="UniProtKB-KW"/>
</dbReference>
<evidence type="ECO:0000313" key="8">
    <source>
        <dbReference type="EMBL" id="WMV46695.1"/>
    </source>
</evidence>
<accession>A0AAF0UJ55</accession>
<sequence length="229" mass="27063">MNRVFNQYIDMFVIIFIDDILIYTRREDEHVEHLRIFANSKDCELYAKFSKCKFPYFELAKGSDSFIDYCYPSRIGLGCVLMQHEKVLAHSSRQLKVHEKNYLTHDLELVAVVFTLNIWRYYLYSVHVDVFTYYKCLKYVFTHKDLNLHQRRSHELLKKYGMRALYHPKRENMVADALSRLSMGSVAHVENGKKMLARDVHRLNRLSVHLVNSNEGHVVAYNGSKSSFV</sequence>
<keyword evidence="4" id="KW-0255">Endonuclease</keyword>
<dbReference type="EMBL" id="CP133620">
    <property type="protein sequence ID" value="WMV46695.1"/>
    <property type="molecule type" value="Genomic_DNA"/>
</dbReference>
<evidence type="ECO:0000256" key="1">
    <source>
        <dbReference type="ARBA" id="ARBA00022679"/>
    </source>
</evidence>
<keyword evidence="9" id="KW-1185">Reference proteome</keyword>
<evidence type="ECO:0000256" key="6">
    <source>
        <dbReference type="ARBA" id="ARBA00022918"/>
    </source>
</evidence>
<protein>
    <recommendedName>
        <fullName evidence="7">Reverse transcriptase RNase H-like domain-containing protein</fullName>
    </recommendedName>
</protein>
<evidence type="ECO:0000313" key="9">
    <source>
        <dbReference type="Proteomes" id="UP001234989"/>
    </source>
</evidence>
<name>A0AAF0UJ55_SOLVR</name>
<dbReference type="InterPro" id="IPR043502">
    <property type="entry name" value="DNA/RNA_pol_sf"/>
</dbReference>
<organism evidence="8 9">
    <name type="scientific">Solanum verrucosum</name>
    <dbReference type="NCBI Taxonomy" id="315347"/>
    <lineage>
        <taxon>Eukaryota</taxon>
        <taxon>Viridiplantae</taxon>
        <taxon>Streptophyta</taxon>
        <taxon>Embryophyta</taxon>
        <taxon>Tracheophyta</taxon>
        <taxon>Spermatophyta</taxon>
        <taxon>Magnoliopsida</taxon>
        <taxon>eudicotyledons</taxon>
        <taxon>Gunneridae</taxon>
        <taxon>Pentapetalae</taxon>
        <taxon>asterids</taxon>
        <taxon>lamiids</taxon>
        <taxon>Solanales</taxon>
        <taxon>Solanaceae</taxon>
        <taxon>Solanoideae</taxon>
        <taxon>Solaneae</taxon>
        <taxon>Solanum</taxon>
    </lineage>
</organism>
<dbReference type="GO" id="GO:0016787">
    <property type="term" value="F:hydrolase activity"/>
    <property type="evidence" value="ECO:0007669"/>
    <property type="project" value="UniProtKB-KW"/>
</dbReference>
<evidence type="ECO:0000256" key="3">
    <source>
        <dbReference type="ARBA" id="ARBA00022722"/>
    </source>
</evidence>
<dbReference type="GO" id="GO:0003964">
    <property type="term" value="F:RNA-directed DNA polymerase activity"/>
    <property type="evidence" value="ECO:0007669"/>
    <property type="project" value="UniProtKB-KW"/>
</dbReference>
<proteinExistence type="predicted"/>
<keyword evidence="5" id="KW-0378">Hydrolase</keyword>
<dbReference type="InterPro" id="IPR043128">
    <property type="entry name" value="Rev_trsase/Diguanyl_cyclase"/>
</dbReference>
<evidence type="ECO:0000256" key="4">
    <source>
        <dbReference type="ARBA" id="ARBA00022759"/>
    </source>
</evidence>
<keyword evidence="2" id="KW-0548">Nucleotidyltransferase</keyword>
<dbReference type="CDD" id="cd09274">
    <property type="entry name" value="RNase_HI_RT_Ty3"/>
    <property type="match status" value="1"/>
</dbReference>
<evidence type="ECO:0000259" key="7">
    <source>
        <dbReference type="Pfam" id="PF17917"/>
    </source>
</evidence>
<keyword evidence="3" id="KW-0540">Nuclease</keyword>
<dbReference type="PANTHER" id="PTHR37984:SF5">
    <property type="entry name" value="PROTEIN NYNRIN-LIKE"/>
    <property type="match status" value="1"/>
</dbReference>
<feature type="domain" description="Reverse transcriptase RNase H-like" evidence="7">
    <location>
        <begin position="66"/>
        <end position="160"/>
    </location>
</feature>
<gene>
    <name evidence="8" type="ORF">MTR67_040080</name>
</gene>
<dbReference type="Pfam" id="PF17917">
    <property type="entry name" value="RT_RNaseH"/>
    <property type="match status" value="1"/>
</dbReference>
<evidence type="ECO:0000256" key="5">
    <source>
        <dbReference type="ARBA" id="ARBA00022801"/>
    </source>
</evidence>
<dbReference type="InterPro" id="IPR041373">
    <property type="entry name" value="RT_RNaseH"/>
</dbReference>
<dbReference type="Gene3D" id="3.30.70.270">
    <property type="match status" value="1"/>
</dbReference>
<dbReference type="InterPro" id="IPR050951">
    <property type="entry name" value="Retrovirus_Pol_polyprotein"/>
</dbReference>
<dbReference type="AlphaFoldDB" id="A0AAF0UJ55"/>